<evidence type="ECO:0000256" key="5">
    <source>
        <dbReference type="ARBA" id="ARBA00025466"/>
    </source>
</evidence>
<dbReference type="EMBL" id="CAKOGL010000016">
    <property type="protein sequence ID" value="CAH2096148.1"/>
    <property type="molecule type" value="Genomic_DNA"/>
</dbReference>
<evidence type="ECO:0000256" key="2">
    <source>
        <dbReference type="ARBA" id="ARBA00016807"/>
    </source>
</evidence>
<proteinExistence type="predicted"/>
<keyword evidence="6" id="KW-0175">Coiled coil</keyword>
<evidence type="ECO:0000256" key="4">
    <source>
        <dbReference type="ARBA" id="ARBA00023163"/>
    </source>
</evidence>
<sequence>MEQETIKTKPLSKEETKGLLSLIEESKIINSKKTNATNNKMKMEEWTRIASVFNANIGTCRRTPQQLRLKWENLKKNSRKRSILIRMERIKTGGGPPGYFPPDDILDRVAALLGSTGEGLTVRFGGDAEPQIIGDGDKSVETAYIVPVDNNISPMLLIDSPLPMKNPSTSMDYTSASTEYPVSMGNEVPANDIGDEFVMLGNVSTPIAPKEKRSFRPSGGIKRKILKPDNGCQARNMALAEYYNVKKKMLENKNENIKLKNENLILQNEKLRLEIRKLKEENF</sequence>
<evidence type="ECO:0000313" key="8">
    <source>
        <dbReference type="EMBL" id="CAH2096148.1"/>
    </source>
</evidence>
<dbReference type="SMART" id="SM00717">
    <property type="entry name" value="SANT"/>
    <property type="match status" value="1"/>
</dbReference>
<evidence type="ECO:0000313" key="9">
    <source>
        <dbReference type="Proteomes" id="UP001153954"/>
    </source>
</evidence>
<organism evidence="8 9">
    <name type="scientific">Euphydryas editha</name>
    <name type="common">Edith's checkerspot</name>
    <dbReference type="NCBI Taxonomy" id="104508"/>
    <lineage>
        <taxon>Eukaryota</taxon>
        <taxon>Metazoa</taxon>
        <taxon>Ecdysozoa</taxon>
        <taxon>Arthropoda</taxon>
        <taxon>Hexapoda</taxon>
        <taxon>Insecta</taxon>
        <taxon>Pterygota</taxon>
        <taxon>Neoptera</taxon>
        <taxon>Endopterygota</taxon>
        <taxon>Lepidoptera</taxon>
        <taxon>Glossata</taxon>
        <taxon>Ditrysia</taxon>
        <taxon>Papilionoidea</taxon>
        <taxon>Nymphalidae</taxon>
        <taxon>Nymphalinae</taxon>
        <taxon>Euphydryas</taxon>
    </lineage>
</organism>
<dbReference type="Pfam" id="PF13873">
    <property type="entry name" value="Myb_DNA-bind_5"/>
    <property type="match status" value="1"/>
</dbReference>
<dbReference type="PROSITE" id="PS50090">
    <property type="entry name" value="MYB_LIKE"/>
    <property type="match status" value="1"/>
</dbReference>
<keyword evidence="4" id="KW-0804">Transcription</keyword>
<reference evidence="8" key="1">
    <citation type="submission" date="2022-03" db="EMBL/GenBank/DDBJ databases">
        <authorList>
            <person name="Tunstrom K."/>
        </authorList>
    </citation>
    <scope>NUCLEOTIDE SEQUENCE</scope>
</reference>
<keyword evidence="3" id="KW-0805">Transcription regulation</keyword>
<comment type="caution">
    <text evidence="8">The sequence shown here is derived from an EMBL/GenBank/DDBJ whole genome shotgun (WGS) entry which is preliminary data.</text>
</comment>
<evidence type="ECO:0000259" key="7">
    <source>
        <dbReference type="PROSITE" id="PS50090"/>
    </source>
</evidence>
<accession>A0AAU9UAM2</accession>
<dbReference type="InterPro" id="IPR028002">
    <property type="entry name" value="Myb_DNA-bind_5"/>
</dbReference>
<name>A0AAU9UAM2_EUPED</name>
<evidence type="ECO:0000256" key="1">
    <source>
        <dbReference type="ARBA" id="ARBA00011764"/>
    </source>
</evidence>
<protein>
    <recommendedName>
        <fullName evidence="2">Regulatory protein zeste</fullName>
    </recommendedName>
</protein>
<dbReference type="Proteomes" id="UP001153954">
    <property type="component" value="Unassembled WGS sequence"/>
</dbReference>
<comment type="function">
    <text evidence="5">Involved in transvection phenomena (= synapsis-dependent gene expression), where the synaptic pairing of chromosomes carrying genes with which zeste interacts influences the expression of these genes. Zeste binds to DNA and stimulates transcription from a nearby promoter.</text>
</comment>
<dbReference type="InterPro" id="IPR001005">
    <property type="entry name" value="SANT/Myb"/>
</dbReference>
<gene>
    <name evidence="8" type="ORF">EEDITHA_LOCUS11525</name>
</gene>
<feature type="domain" description="Myb-like" evidence="7">
    <location>
        <begin position="3"/>
        <end position="75"/>
    </location>
</feature>
<evidence type="ECO:0000256" key="6">
    <source>
        <dbReference type="SAM" id="Coils"/>
    </source>
</evidence>
<evidence type="ECO:0000256" key="3">
    <source>
        <dbReference type="ARBA" id="ARBA00023015"/>
    </source>
</evidence>
<feature type="coiled-coil region" evidence="6">
    <location>
        <begin position="247"/>
        <end position="281"/>
    </location>
</feature>
<keyword evidence="9" id="KW-1185">Reference proteome</keyword>
<dbReference type="AlphaFoldDB" id="A0AAU9UAM2"/>
<comment type="subunit">
    <text evidence="1">Self-associates forming complexes of several hundred monomers.</text>
</comment>